<accession>A0A0F8W1G8</accession>
<reference evidence="2" key="1">
    <citation type="journal article" date="2015" name="Nature">
        <title>Complex archaea that bridge the gap between prokaryotes and eukaryotes.</title>
        <authorList>
            <person name="Spang A."/>
            <person name="Saw J.H."/>
            <person name="Jorgensen S.L."/>
            <person name="Zaremba-Niedzwiedzka K."/>
            <person name="Martijn J."/>
            <person name="Lind A.E."/>
            <person name="van Eijk R."/>
            <person name="Schleper C."/>
            <person name="Guy L."/>
            <person name="Ettema T.J."/>
        </authorList>
    </citation>
    <scope>NUCLEOTIDE SEQUENCE</scope>
</reference>
<evidence type="ECO:0000313" key="2">
    <source>
        <dbReference type="EMBL" id="KKK50458.1"/>
    </source>
</evidence>
<comment type="caution">
    <text evidence="2">The sequence shown here is derived from an EMBL/GenBank/DDBJ whole genome shotgun (WGS) entry which is preliminary data.</text>
</comment>
<organism evidence="2">
    <name type="scientific">marine sediment metagenome</name>
    <dbReference type="NCBI Taxonomy" id="412755"/>
    <lineage>
        <taxon>unclassified sequences</taxon>
        <taxon>metagenomes</taxon>
        <taxon>ecological metagenomes</taxon>
    </lineage>
</organism>
<name>A0A0F8W1G8_9ZZZZ</name>
<feature type="non-terminal residue" evidence="2">
    <location>
        <position position="49"/>
    </location>
</feature>
<proteinExistence type="predicted"/>
<protein>
    <submittedName>
        <fullName evidence="2">Uncharacterized protein</fullName>
    </submittedName>
</protein>
<sequence>MANAADIVVNLVAKTGKPDTPAEGTETPVVNEVEPPVGDAPADADAGDR</sequence>
<evidence type="ECO:0000256" key="1">
    <source>
        <dbReference type="SAM" id="MobiDB-lite"/>
    </source>
</evidence>
<gene>
    <name evidence="2" type="ORF">LCGC14_3124800</name>
</gene>
<dbReference type="EMBL" id="LAZR01068012">
    <property type="protein sequence ID" value="KKK50458.1"/>
    <property type="molecule type" value="Genomic_DNA"/>
</dbReference>
<feature type="compositionally biased region" description="Low complexity" evidence="1">
    <location>
        <begin position="23"/>
        <end position="49"/>
    </location>
</feature>
<feature type="region of interest" description="Disordered" evidence="1">
    <location>
        <begin position="14"/>
        <end position="49"/>
    </location>
</feature>
<dbReference type="AlphaFoldDB" id="A0A0F8W1G8"/>